<dbReference type="EMBL" id="NIZV01000959">
    <property type="protein sequence ID" value="RSL78823.1"/>
    <property type="molecule type" value="Genomic_DNA"/>
</dbReference>
<protein>
    <submittedName>
        <fullName evidence="1">Uncharacterized protein</fullName>
    </submittedName>
</protein>
<evidence type="ECO:0000313" key="2">
    <source>
        <dbReference type="Proteomes" id="UP000288429"/>
    </source>
</evidence>
<reference evidence="1 2" key="1">
    <citation type="submission" date="2017-06" db="EMBL/GenBank/DDBJ databases">
        <title>Cmopartive genomic analysis of Ambrosia Fusariam Clade fungi.</title>
        <authorList>
            <person name="Stajich J.E."/>
            <person name="Carrillo J."/>
            <person name="Kijimoto T."/>
            <person name="Eskalen A."/>
            <person name="O'Donnell K."/>
            <person name="Kasson M."/>
        </authorList>
    </citation>
    <scope>NUCLEOTIDE SEQUENCE [LARGE SCALE GENOMIC DNA]</scope>
    <source>
        <strain evidence="1 2">NRRL 20438</strain>
    </source>
</reference>
<name>A0A428RMT7_9HYPO</name>
<gene>
    <name evidence="1" type="ORF">CDV31_017250</name>
</gene>
<proteinExistence type="predicted"/>
<organism evidence="1 2">
    <name type="scientific">Fusarium ambrosium</name>
    <dbReference type="NCBI Taxonomy" id="131363"/>
    <lineage>
        <taxon>Eukaryota</taxon>
        <taxon>Fungi</taxon>
        <taxon>Dikarya</taxon>
        <taxon>Ascomycota</taxon>
        <taxon>Pezizomycotina</taxon>
        <taxon>Sordariomycetes</taxon>
        <taxon>Hypocreomycetidae</taxon>
        <taxon>Hypocreales</taxon>
        <taxon>Nectriaceae</taxon>
        <taxon>Fusarium</taxon>
        <taxon>Fusarium solani species complex</taxon>
    </lineage>
</organism>
<keyword evidence="2" id="KW-1185">Reference proteome</keyword>
<evidence type="ECO:0000313" key="1">
    <source>
        <dbReference type="EMBL" id="RSL78823.1"/>
    </source>
</evidence>
<sequence>MCMLWLCHFRRVTYSAPPNLQAISQERKPQHIVKALPPIQQCRYIFKIINTDIESAAEDGLQAPLLLSPSKKCRYSRRPAFVTSASSSHFCRRLTADRRLRHPFPPRFSAPRGIGRSVAPRSLSCLLGDAGGGSESARASWKVRGRCRKVLRLEVVGLPSASAGSGFKPVTWCNPQIRRANKLLTCMLVHQVNTGRTAHPEYAMAVTTSAAQPLTPVPTTSHAEAPTSNCSVYYGLSWRGLLGMTIVSLCMPGSRVLEGSSRHRTNSSASP</sequence>
<dbReference type="Proteomes" id="UP000288429">
    <property type="component" value="Unassembled WGS sequence"/>
</dbReference>
<dbReference type="AlphaFoldDB" id="A0A428RMT7"/>
<comment type="caution">
    <text evidence="1">The sequence shown here is derived from an EMBL/GenBank/DDBJ whole genome shotgun (WGS) entry which is preliminary data.</text>
</comment>
<accession>A0A428RMT7</accession>